<feature type="compositionally biased region" description="Acidic residues" evidence="9">
    <location>
        <begin position="828"/>
        <end position="840"/>
    </location>
</feature>
<dbReference type="Pfam" id="PF00521">
    <property type="entry name" value="DNA_topoisoIV"/>
    <property type="match status" value="1"/>
</dbReference>
<dbReference type="CDD" id="cd00187">
    <property type="entry name" value="TOP4c"/>
    <property type="match status" value="1"/>
</dbReference>
<keyword evidence="6 7" id="KW-0413">Isomerase</keyword>
<dbReference type="Gene3D" id="2.120.10.90">
    <property type="entry name" value="DNA gyrase/topoisomerase IV, subunit A, C-terminal"/>
    <property type="match status" value="1"/>
</dbReference>
<dbReference type="SMART" id="SM00434">
    <property type="entry name" value="TOP4c"/>
    <property type="match status" value="1"/>
</dbReference>
<dbReference type="InterPro" id="IPR013757">
    <property type="entry name" value="Topo_IIA_A_a_sf"/>
</dbReference>
<dbReference type="NCBIfam" id="NF004044">
    <property type="entry name" value="PRK05561.1"/>
    <property type="match status" value="1"/>
</dbReference>
<dbReference type="Gene3D" id="3.90.199.10">
    <property type="entry name" value="Topoisomerase II, domain 5"/>
    <property type="match status" value="1"/>
</dbReference>
<sequence length="941" mass="99981">MTEGRVIDVDVSAEMESSFLEYAYSVIYSRALPDARDGLKPVQRRIVYQMGDMGLRPDRGHVKSSRIVGDVMGKLHPHGDTAIYDALVRMSQDFIMRVPLVDGHGNFGSLDDGPAAPRYTEARLTNASMQMIAGLDEDVVDFVGNYDNTLTQPEVLPSAFPNLLINGASGIAVGMATNMAPHNPGEVIAACCHLIRNPEASLAELMRFIPGPDLPSGGRIIGLDGVREAYESGRGTFRTRATATIENINARRKGIVVTELPFLVGPEKVVAKVKDAVGAKKLMGIASIDDYSDRKNGLRLVIGVKNGFNPEAVLAELYRQTPLEESFGINNVCLVEGQPRTLGLRELLTVYLSHRIDVVRRRTVFQLGKAKDRLHLVEGLLIAILDIDEVIQLIRSSDDAGTARARLMDVFELSELQATYILDLQLRRLTKFSRLELETERDELRKRIEHLEGLLADESRLRELVATELEATAEVIGSPRRTVLIEGSMKELSAKGKKVPADLTIADSPCRVLLSTSGRIARTNDAAVLPRSGKRASHDALTAEVVTTTRGRVGALTSTGRLQVVEVVDLPALPPAAVRPTVAGGVKIAEYMGLPKSEKVVGLIDLDREFVLGTAEGVVKRVSVASKPNKDEWEAIGLKGKDFVIGVAQPDDIDESLAVFVTSNAQLLAFDASGLRAQGWSASGVAGIKLAAEARAIFFGMVPKEADAGADDGVDAASFKVVTVASGENFYGAPSSSIKVTEFSEFPTKGRATSGVRAHRFLKGETELSLAWVGDSPQAAALAGGARTLPADTSRRDATGSPLESKIDVIGALPRLGGPGDPRTGDPGPDDGDLTPDDDGTGVSGPGAGRGRGSAGDGQGVLDEVDGIRLVDGSESAGAAPGSRSRGSSAASRGGQGLAAGLDDLQLDLDDAKEAIARSKMDTDDVVIVSHDDDDDDSALF</sequence>
<keyword evidence="5 7" id="KW-0238">DNA-binding</keyword>
<gene>
    <name evidence="11" type="ORF">DFO65_10362</name>
</gene>
<dbReference type="PROSITE" id="PS52040">
    <property type="entry name" value="TOPO_IIA"/>
    <property type="match status" value="1"/>
</dbReference>
<feature type="compositionally biased region" description="Low complexity" evidence="9">
    <location>
        <begin position="813"/>
        <end position="827"/>
    </location>
</feature>
<dbReference type="Gene3D" id="1.10.268.10">
    <property type="entry name" value="Topoisomerase, domain 3"/>
    <property type="match status" value="1"/>
</dbReference>
<evidence type="ECO:0000313" key="12">
    <source>
        <dbReference type="Proteomes" id="UP000253509"/>
    </source>
</evidence>
<dbReference type="InterPro" id="IPR013758">
    <property type="entry name" value="Topo_IIA_A/C_ab"/>
</dbReference>
<keyword evidence="12" id="KW-1185">Reference proteome</keyword>
<evidence type="ECO:0000259" key="10">
    <source>
        <dbReference type="PROSITE" id="PS52040"/>
    </source>
</evidence>
<feature type="coiled-coil region" evidence="8">
    <location>
        <begin position="434"/>
        <end position="461"/>
    </location>
</feature>
<dbReference type="SUPFAM" id="SSF101904">
    <property type="entry name" value="GyrA/ParC C-terminal domain-like"/>
    <property type="match status" value="1"/>
</dbReference>
<reference evidence="11 12" key="1">
    <citation type="submission" date="2018-06" db="EMBL/GenBank/DDBJ databases">
        <title>Freshwater and sediment microbial communities from various areas in North America, analyzing microbe dynamics in response to fracking.</title>
        <authorList>
            <person name="Lamendella R."/>
        </authorList>
    </citation>
    <scope>NUCLEOTIDE SEQUENCE [LARGE SCALE GENOMIC DNA]</scope>
    <source>
        <strain evidence="11 12">3b_TX</strain>
    </source>
</reference>
<protein>
    <recommendedName>
        <fullName evidence="3">DNA topoisomerase (ATP-hydrolyzing)</fullName>
        <ecNumber evidence="3">5.6.2.2</ecNumber>
    </recommendedName>
</protein>
<evidence type="ECO:0000256" key="2">
    <source>
        <dbReference type="ARBA" id="ARBA00008263"/>
    </source>
</evidence>
<keyword evidence="8" id="KW-0175">Coiled coil</keyword>
<dbReference type="SUPFAM" id="SSF56719">
    <property type="entry name" value="Type II DNA topoisomerase"/>
    <property type="match status" value="1"/>
</dbReference>
<dbReference type="InterPro" id="IPR035516">
    <property type="entry name" value="Gyrase/topoIV_suA_C"/>
</dbReference>
<evidence type="ECO:0000256" key="3">
    <source>
        <dbReference type="ARBA" id="ARBA00012895"/>
    </source>
</evidence>
<feature type="domain" description="Topo IIA-type catalytic" evidence="10">
    <location>
        <begin position="32"/>
        <end position="497"/>
    </location>
</feature>
<evidence type="ECO:0000256" key="1">
    <source>
        <dbReference type="ARBA" id="ARBA00000185"/>
    </source>
</evidence>
<comment type="caution">
    <text evidence="11">The sequence shown here is derived from an EMBL/GenBank/DDBJ whole genome shotgun (WGS) entry which is preliminary data.</text>
</comment>
<dbReference type="GO" id="GO:0005524">
    <property type="term" value="F:ATP binding"/>
    <property type="evidence" value="ECO:0007669"/>
    <property type="project" value="InterPro"/>
</dbReference>
<dbReference type="GO" id="GO:0003677">
    <property type="term" value="F:DNA binding"/>
    <property type="evidence" value="ECO:0007669"/>
    <property type="project" value="UniProtKB-UniRule"/>
</dbReference>
<proteinExistence type="inferred from homology"/>
<evidence type="ECO:0000313" key="11">
    <source>
        <dbReference type="EMBL" id="RBP72771.1"/>
    </source>
</evidence>
<accession>A0A366ILL0</accession>
<feature type="compositionally biased region" description="Low complexity" evidence="9">
    <location>
        <begin position="873"/>
        <end position="897"/>
    </location>
</feature>
<dbReference type="GO" id="GO:0034335">
    <property type="term" value="F:DNA negative supercoiling activity"/>
    <property type="evidence" value="ECO:0007669"/>
    <property type="project" value="UniProtKB-ARBA"/>
</dbReference>
<feature type="active site" description="O-(5'-phospho-DNA)-tyrosine intermediate" evidence="7">
    <location>
        <position position="119"/>
    </location>
</feature>
<feature type="region of interest" description="Disordered" evidence="9">
    <location>
        <begin position="784"/>
        <end position="897"/>
    </location>
</feature>
<dbReference type="GO" id="GO:0009330">
    <property type="term" value="C:DNA topoisomerase type II (double strand cut, ATP-hydrolyzing) complex"/>
    <property type="evidence" value="ECO:0007669"/>
    <property type="project" value="TreeGrafter"/>
</dbReference>
<dbReference type="GO" id="GO:0005737">
    <property type="term" value="C:cytoplasm"/>
    <property type="evidence" value="ECO:0007669"/>
    <property type="project" value="TreeGrafter"/>
</dbReference>
<evidence type="ECO:0000256" key="4">
    <source>
        <dbReference type="ARBA" id="ARBA00023029"/>
    </source>
</evidence>
<evidence type="ECO:0000256" key="6">
    <source>
        <dbReference type="ARBA" id="ARBA00023235"/>
    </source>
</evidence>
<dbReference type="GO" id="GO:0006265">
    <property type="term" value="P:DNA topological change"/>
    <property type="evidence" value="ECO:0007669"/>
    <property type="project" value="UniProtKB-UniRule"/>
</dbReference>
<feature type="compositionally biased region" description="Gly residues" evidence="9">
    <location>
        <begin position="842"/>
        <end position="859"/>
    </location>
</feature>
<dbReference type="InterPro" id="IPR002205">
    <property type="entry name" value="Topo_IIA_dom_A"/>
</dbReference>
<dbReference type="FunFam" id="1.10.268.10:FF:000001">
    <property type="entry name" value="DNA gyrase subunit A"/>
    <property type="match status" value="1"/>
</dbReference>
<evidence type="ECO:0000256" key="7">
    <source>
        <dbReference type="PROSITE-ProRule" id="PRU01384"/>
    </source>
</evidence>
<dbReference type="PANTHER" id="PTHR43493:SF5">
    <property type="entry name" value="DNA GYRASE SUBUNIT A, CHLOROPLASTIC_MITOCHONDRIAL"/>
    <property type="match status" value="1"/>
</dbReference>
<dbReference type="RefSeq" id="WP_220151237.1">
    <property type="nucleotide sequence ID" value="NZ_QNSB01000003.1"/>
</dbReference>
<dbReference type="FunFam" id="3.30.1360.40:FF:000002">
    <property type="entry name" value="DNA gyrase subunit A"/>
    <property type="match status" value="1"/>
</dbReference>
<dbReference type="PANTHER" id="PTHR43493">
    <property type="entry name" value="DNA GYRASE/TOPOISOMERASE SUBUNIT A"/>
    <property type="match status" value="1"/>
</dbReference>
<dbReference type="Proteomes" id="UP000253509">
    <property type="component" value="Unassembled WGS sequence"/>
</dbReference>
<comment type="similarity">
    <text evidence="2">Belongs to the type II topoisomerase GyrA/ParC subunit family.</text>
</comment>
<dbReference type="Pfam" id="PF03989">
    <property type="entry name" value="DNA_gyraseA_C"/>
    <property type="match status" value="2"/>
</dbReference>
<dbReference type="AlphaFoldDB" id="A0A366ILL0"/>
<dbReference type="EMBL" id="QNSB01000003">
    <property type="protein sequence ID" value="RBP72771.1"/>
    <property type="molecule type" value="Genomic_DNA"/>
</dbReference>
<comment type="catalytic activity">
    <reaction evidence="1 7">
        <text>ATP-dependent breakage, passage and rejoining of double-stranded DNA.</text>
        <dbReference type="EC" id="5.6.2.2"/>
    </reaction>
</comment>
<evidence type="ECO:0000256" key="9">
    <source>
        <dbReference type="SAM" id="MobiDB-lite"/>
    </source>
</evidence>
<evidence type="ECO:0000256" key="5">
    <source>
        <dbReference type="ARBA" id="ARBA00023125"/>
    </source>
</evidence>
<evidence type="ECO:0000256" key="8">
    <source>
        <dbReference type="SAM" id="Coils"/>
    </source>
</evidence>
<keyword evidence="4 7" id="KW-0799">Topoisomerase</keyword>
<dbReference type="EC" id="5.6.2.2" evidence="3"/>
<feature type="region of interest" description="Disordered" evidence="9">
    <location>
        <begin position="919"/>
        <end position="941"/>
    </location>
</feature>
<feature type="compositionally biased region" description="Acidic residues" evidence="9">
    <location>
        <begin position="932"/>
        <end position="941"/>
    </location>
</feature>
<dbReference type="InterPro" id="IPR013760">
    <property type="entry name" value="Topo_IIA-like_dom_sf"/>
</dbReference>
<dbReference type="InterPro" id="IPR006691">
    <property type="entry name" value="GyrA/parC_rep"/>
</dbReference>
<organism evidence="11 12">
    <name type="scientific">Brevibacterium celere</name>
    <dbReference type="NCBI Taxonomy" id="225845"/>
    <lineage>
        <taxon>Bacteria</taxon>
        <taxon>Bacillati</taxon>
        <taxon>Actinomycetota</taxon>
        <taxon>Actinomycetes</taxon>
        <taxon>Micrococcales</taxon>
        <taxon>Brevibacteriaceae</taxon>
        <taxon>Brevibacterium</taxon>
    </lineage>
</organism>
<name>A0A366ILL0_9MICO</name>
<dbReference type="Gene3D" id="3.30.1360.40">
    <property type="match status" value="1"/>
</dbReference>
<dbReference type="InterPro" id="IPR050220">
    <property type="entry name" value="Type_II_DNA_Topoisomerases"/>
</dbReference>